<evidence type="ECO:0000313" key="1">
    <source>
        <dbReference type="EMBL" id="VTJ59336.1"/>
    </source>
</evidence>
<accession>A0A5E4ARD7</accession>
<reference evidence="1" key="1">
    <citation type="submission" date="2019-04" db="EMBL/GenBank/DDBJ databases">
        <authorList>
            <person name="Alioto T."/>
            <person name="Alioto T."/>
        </authorList>
    </citation>
    <scope>NUCLEOTIDE SEQUENCE [LARGE SCALE GENOMIC DNA]</scope>
</reference>
<dbReference type="GO" id="GO:0070126">
    <property type="term" value="P:mitochondrial translational termination"/>
    <property type="evidence" value="ECO:0007669"/>
    <property type="project" value="TreeGrafter"/>
</dbReference>
<organism evidence="1 2">
    <name type="scientific">Marmota monax</name>
    <name type="common">Woodchuck</name>
    <dbReference type="NCBI Taxonomy" id="9995"/>
    <lineage>
        <taxon>Eukaryota</taxon>
        <taxon>Metazoa</taxon>
        <taxon>Chordata</taxon>
        <taxon>Craniata</taxon>
        <taxon>Vertebrata</taxon>
        <taxon>Euteleostomi</taxon>
        <taxon>Mammalia</taxon>
        <taxon>Eutheria</taxon>
        <taxon>Euarchontoglires</taxon>
        <taxon>Glires</taxon>
        <taxon>Rodentia</taxon>
        <taxon>Sciuromorpha</taxon>
        <taxon>Sciuridae</taxon>
        <taxon>Xerinae</taxon>
        <taxon>Marmotini</taxon>
        <taxon>Marmota</taxon>
    </lineage>
</organism>
<dbReference type="GO" id="GO:0004045">
    <property type="term" value="F:peptidyl-tRNA hydrolase activity"/>
    <property type="evidence" value="ECO:0007669"/>
    <property type="project" value="TreeGrafter"/>
</dbReference>
<comment type="caution">
    <text evidence="1">The sequence shown here is derived from an EMBL/GenBank/DDBJ whole genome shotgun (WGS) entry which is preliminary data.</text>
</comment>
<name>A0A5E4ARD7_MARMO</name>
<keyword evidence="2" id="KW-1185">Reference proteome</keyword>
<dbReference type="GO" id="GO:0016150">
    <property type="term" value="F:translation release factor activity, codon nonspecific"/>
    <property type="evidence" value="ECO:0007669"/>
    <property type="project" value="TreeGrafter"/>
</dbReference>
<dbReference type="InterPro" id="IPR052104">
    <property type="entry name" value="Mito_Release_Factor_mL62"/>
</dbReference>
<proteinExistence type="predicted"/>
<protein>
    <recommendedName>
        <fullName evidence="3">Prokaryotic-type class I peptide chain release factors domain-containing protein</fullName>
    </recommendedName>
</protein>
<gene>
    <name evidence="1" type="ORF">MONAX_5E045977</name>
</gene>
<dbReference type="Proteomes" id="UP000335636">
    <property type="component" value="Unassembled WGS sequence"/>
</dbReference>
<dbReference type="AlphaFoldDB" id="A0A5E4ARD7"/>
<dbReference type="Gene3D" id="3.30.160.20">
    <property type="match status" value="1"/>
</dbReference>
<dbReference type="PANTHER" id="PTHR11075">
    <property type="entry name" value="PEPTIDE CHAIN RELEASE FACTOR"/>
    <property type="match status" value="1"/>
</dbReference>
<dbReference type="PANTHER" id="PTHR11075:SF54">
    <property type="entry name" value="LARGE RIBOSOMAL SUBUNIT PROTEIN ML62"/>
    <property type="match status" value="1"/>
</dbReference>
<dbReference type="GO" id="GO:0005762">
    <property type="term" value="C:mitochondrial large ribosomal subunit"/>
    <property type="evidence" value="ECO:0007669"/>
    <property type="project" value="TreeGrafter"/>
</dbReference>
<evidence type="ECO:0008006" key="3">
    <source>
        <dbReference type="Google" id="ProtNLM"/>
    </source>
</evidence>
<dbReference type="EMBL" id="CABDUW010000121">
    <property type="protein sequence ID" value="VTJ59336.1"/>
    <property type="molecule type" value="Genomic_DNA"/>
</dbReference>
<evidence type="ECO:0000313" key="2">
    <source>
        <dbReference type="Proteomes" id="UP000335636"/>
    </source>
</evidence>
<sequence length="157" mass="18328">MANFDKGQHMHGWVSGFPWFQDSHWSPGCLIFPSLSDHYSFLSSAVNSKAEVRFHLATADWIAEPVRQKIALKHKNKINREGELILTSESSRYQFRNLADCLQKIRDMIAEASQMPKEPSKEDAQLQRIRIENMNRERLRQKRINSAIKTSRRVDMD</sequence>
<dbReference type="SUPFAM" id="SSF110916">
    <property type="entry name" value="Peptidyl-tRNA hydrolase domain-like"/>
    <property type="match status" value="1"/>
</dbReference>